<comment type="caution">
    <text evidence="3">The sequence shown here is derived from an EMBL/GenBank/DDBJ whole genome shotgun (WGS) entry which is preliminary data.</text>
</comment>
<dbReference type="EMBL" id="JBBIAA010000009">
    <property type="protein sequence ID" value="MEJ5945610.1"/>
    <property type="molecule type" value="Genomic_DNA"/>
</dbReference>
<dbReference type="Proteomes" id="UP001387100">
    <property type="component" value="Unassembled WGS sequence"/>
</dbReference>
<sequence>MSAADRDARARRADALLRLLPGSAVPGGFAWLDDDGRPTGRDLPLWVTCRMTHCAALGELRGSLASGSLASGSLASGSLASGSLASGALVEHGLDALLGPFHDDRHGGWWAALARDDLTPTATRKEGYGHAFVVLAASSALAAGHDRAQALLAEALAVQEEHFWEEGPGLVRESWDAAWTSGEDYRGANATMHTVEAYLAASDATGDDLWRARAGRMAQRVVDGWARANGWRVPEHFTASWEPLLEHHADAPAHPFRPYGATVGHALEWARLVLAADAALSADGGEGLPWATEAAVALAERAVADGWAVDGAPGFVYTTDWEGRPVVDHRMHWVLAEAVGAAAALAVATDDPVWDRRAQQWWRYADEHLVDHARGSWRHELDARNVPASTTWEGRPDLYHALQACLVRDLPLHPSFATALAVTGREHADR</sequence>
<comment type="similarity">
    <text evidence="1">Belongs to the N-acylglucosamine 2-epimerase family.</text>
</comment>
<keyword evidence="4" id="KW-1185">Reference proteome</keyword>
<dbReference type="SUPFAM" id="SSF48208">
    <property type="entry name" value="Six-hairpin glycosidases"/>
    <property type="match status" value="1"/>
</dbReference>
<dbReference type="Pfam" id="PF07221">
    <property type="entry name" value="GlcNAc_2-epim"/>
    <property type="match status" value="1"/>
</dbReference>
<proteinExistence type="inferred from homology"/>
<organism evidence="3 4">
    <name type="scientific">Pseudokineococcus basanitobsidens</name>
    <dbReference type="NCBI Taxonomy" id="1926649"/>
    <lineage>
        <taxon>Bacteria</taxon>
        <taxon>Bacillati</taxon>
        <taxon>Actinomycetota</taxon>
        <taxon>Actinomycetes</taxon>
        <taxon>Kineosporiales</taxon>
        <taxon>Kineosporiaceae</taxon>
        <taxon>Pseudokineococcus</taxon>
    </lineage>
</organism>
<gene>
    <name evidence="3" type="ORF">WDZ17_09935</name>
</gene>
<reference evidence="3 4" key="1">
    <citation type="journal article" date="2017" name="Int. J. Syst. Evol. Microbiol.">
        <title>Pseudokineococcus basanitobsidens sp. nov., isolated from volcanic rock.</title>
        <authorList>
            <person name="Lee D.W."/>
            <person name="Park M.Y."/>
            <person name="Kim J.J."/>
            <person name="Kim B.S."/>
        </authorList>
    </citation>
    <scope>NUCLEOTIDE SEQUENCE [LARGE SCALE GENOMIC DNA]</scope>
    <source>
        <strain evidence="3 4">DSM 103726</strain>
    </source>
</reference>
<dbReference type="Gene3D" id="1.50.10.10">
    <property type="match status" value="1"/>
</dbReference>
<evidence type="ECO:0000256" key="1">
    <source>
        <dbReference type="ARBA" id="ARBA00008558"/>
    </source>
</evidence>
<keyword evidence="2" id="KW-0413">Isomerase</keyword>
<evidence type="ECO:0000256" key="2">
    <source>
        <dbReference type="ARBA" id="ARBA00023235"/>
    </source>
</evidence>
<accession>A0ABU8RKI0</accession>
<evidence type="ECO:0000313" key="4">
    <source>
        <dbReference type="Proteomes" id="UP001387100"/>
    </source>
</evidence>
<dbReference type="InterPro" id="IPR012341">
    <property type="entry name" value="6hp_glycosidase-like_sf"/>
</dbReference>
<dbReference type="RefSeq" id="WP_339574994.1">
    <property type="nucleotide sequence ID" value="NZ_JBBIAA010000009.1"/>
</dbReference>
<evidence type="ECO:0000313" key="3">
    <source>
        <dbReference type="EMBL" id="MEJ5945610.1"/>
    </source>
</evidence>
<dbReference type="InterPro" id="IPR008928">
    <property type="entry name" value="6-hairpin_glycosidase_sf"/>
</dbReference>
<name>A0ABU8RKI0_9ACTN</name>
<protein>
    <submittedName>
        <fullName evidence="3">AGE family epimerase/isomerase</fullName>
    </submittedName>
</protein>
<dbReference type="InterPro" id="IPR010819">
    <property type="entry name" value="AGE/CE"/>
</dbReference>
<dbReference type="PANTHER" id="PTHR15108">
    <property type="entry name" value="N-ACYLGLUCOSAMINE-2-EPIMERASE"/>
    <property type="match status" value="1"/>
</dbReference>